<dbReference type="GO" id="GO:0005737">
    <property type="term" value="C:cytoplasm"/>
    <property type="evidence" value="ECO:0007669"/>
    <property type="project" value="TreeGrafter"/>
</dbReference>
<keyword evidence="5" id="KW-0378">Hydrolase</keyword>
<dbReference type="RefSeq" id="WP_074642059.1">
    <property type="nucleotide sequence ID" value="NZ_FOFU01000003.1"/>
</dbReference>
<name>A0A1H9E6H2_9SPIR</name>
<dbReference type="GO" id="GO:0006145">
    <property type="term" value="P:purine nucleobase catabolic process"/>
    <property type="evidence" value="ECO:0007669"/>
    <property type="project" value="TreeGrafter"/>
</dbReference>
<evidence type="ECO:0000256" key="3">
    <source>
        <dbReference type="ARBA" id="ARBA00010286"/>
    </source>
</evidence>
<dbReference type="PANTHER" id="PTHR43668">
    <property type="entry name" value="ALLANTOINASE"/>
    <property type="match status" value="1"/>
</dbReference>
<dbReference type="STRING" id="163.SAMN04487775_10538"/>
<dbReference type="InterPro" id="IPR004722">
    <property type="entry name" value="DHOase"/>
</dbReference>
<dbReference type="SUPFAM" id="SSF51338">
    <property type="entry name" value="Composite domain of metallo-dependent hydrolases"/>
    <property type="match status" value="1"/>
</dbReference>
<keyword evidence="6" id="KW-0665">Pyrimidine biosynthesis</keyword>
<evidence type="ECO:0000256" key="6">
    <source>
        <dbReference type="ARBA" id="ARBA00022975"/>
    </source>
</evidence>
<comment type="cofactor">
    <cofactor evidence="1">
        <name>Zn(2+)</name>
        <dbReference type="ChEBI" id="CHEBI:29105"/>
    </cofactor>
</comment>
<dbReference type="PANTHER" id="PTHR43668:SF2">
    <property type="entry name" value="ALLANTOINASE"/>
    <property type="match status" value="1"/>
</dbReference>
<evidence type="ECO:0000259" key="7">
    <source>
        <dbReference type="Pfam" id="PF01979"/>
    </source>
</evidence>
<comment type="similarity">
    <text evidence="3">Belongs to the metallo-dependent hydrolases superfamily. DHOase family. Class I DHOase subfamily.</text>
</comment>
<dbReference type="PROSITE" id="PS00482">
    <property type="entry name" value="DIHYDROOROTASE_1"/>
    <property type="match status" value="1"/>
</dbReference>
<evidence type="ECO:0000256" key="1">
    <source>
        <dbReference type="ARBA" id="ARBA00001947"/>
    </source>
</evidence>
<dbReference type="OrthoDB" id="9765462at2"/>
<comment type="function">
    <text evidence="2">Catalyzes the reversible cyclization of carbamoyl aspartate to dihydroorotate.</text>
</comment>
<dbReference type="CDD" id="cd01317">
    <property type="entry name" value="DHOase_IIa"/>
    <property type="match status" value="1"/>
</dbReference>
<dbReference type="InterPro" id="IPR011059">
    <property type="entry name" value="Metal-dep_hydrolase_composite"/>
</dbReference>
<dbReference type="EMBL" id="FOFU01000003">
    <property type="protein sequence ID" value="SEQ21330.1"/>
    <property type="molecule type" value="Genomic_DNA"/>
</dbReference>
<evidence type="ECO:0000256" key="5">
    <source>
        <dbReference type="ARBA" id="ARBA00022801"/>
    </source>
</evidence>
<proteinExistence type="inferred from homology"/>
<dbReference type="InterPro" id="IPR002195">
    <property type="entry name" value="Dihydroorotase_CS"/>
</dbReference>
<dbReference type="AlphaFoldDB" id="A0A1H9E6H2"/>
<dbReference type="GO" id="GO:0004038">
    <property type="term" value="F:allantoinase activity"/>
    <property type="evidence" value="ECO:0007669"/>
    <property type="project" value="TreeGrafter"/>
</dbReference>
<evidence type="ECO:0000256" key="4">
    <source>
        <dbReference type="ARBA" id="ARBA00022723"/>
    </source>
</evidence>
<organism evidence="8 9">
    <name type="scientific">Treponema bryantii</name>
    <dbReference type="NCBI Taxonomy" id="163"/>
    <lineage>
        <taxon>Bacteria</taxon>
        <taxon>Pseudomonadati</taxon>
        <taxon>Spirochaetota</taxon>
        <taxon>Spirochaetia</taxon>
        <taxon>Spirochaetales</taxon>
        <taxon>Treponemataceae</taxon>
        <taxon>Treponema</taxon>
    </lineage>
</organism>
<keyword evidence="9" id="KW-1185">Reference proteome</keyword>
<dbReference type="GO" id="GO:0006221">
    <property type="term" value="P:pyrimidine nucleotide biosynthetic process"/>
    <property type="evidence" value="ECO:0007669"/>
    <property type="project" value="UniProtKB-KW"/>
</dbReference>
<dbReference type="Gene3D" id="2.30.40.10">
    <property type="entry name" value="Urease, subunit C, domain 1"/>
    <property type="match status" value="1"/>
</dbReference>
<accession>A0A1H9E6H2</accession>
<dbReference type="InterPro" id="IPR006680">
    <property type="entry name" value="Amidohydro-rel"/>
</dbReference>
<dbReference type="PROSITE" id="PS00483">
    <property type="entry name" value="DIHYDROOROTASE_2"/>
    <property type="match status" value="1"/>
</dbReference>
<sequence>MSRVVLIYNARLLDESMDTPGAVLVMDGKIRSVFQGYYTNSETLEKMAHSVLAEDGVDEKTSIELHNAHGLTLTPAFIDMHVHLRYPGQTQKEDLTSGLHAAAAGGYGTIVAMPNTNPVVSSIEMAMKIEREAAAIGLTHLFQTVSLTKNFEGTDTSHLDFVEKQYVPVITEDGRDVPTSGVMLEAMTKAGEKGLIVSCHSEDMTLGPLAKPFRAEALEIMKGVGLSAWGTGDEDFDADDEANAEALDRIDLALTKANEILALAEDVATVRNIMLAKEADCHVHIAHVSTAVSINAVREAKNELYDEEMDYNADEADAAYQAFEDGEKFAPTTRTEKGFSVSCEVTPHHLALCGTDEPYIRALVNPPLRSEDDRVAVLEALRDGTVDVISTDHAPHTLDDKAAGAPGFTGLETAYGVCNSVLVKDNQFNPRRLSQLMSAAPARLLGLHKGLLRAGYDADLTIVDPDEEWTVDSSKFYSKGKATPFEGRTLTGKVKYLFIDGRLVFES</sequence>
<dbReference type="GO" id="GO:0004151">
    <property type="term" value="F:dihydroorotase activity"/>
    <property type="evidence" value="ECO:0007669"/>
    <property type="project" value="InterPro"/>
</dbReference>
<dbReference type="Gene3D" id="3.20.20.140">
    <property type="entry name" value="Metal-dependent hydrolases"/>
    <property type="match status" value="1"/>
</dbReference>
<evidence type="ECO:0000313" key="8">
    <source>
        <dbReference type="EMBL" id="SEQ21330.1"/>
    </source>
</evidence>
<keyword evidence="4" id="KW-0479">Metal-binding</keyword>
<dbReference type="Proteomes" id="UP000182360">
    <property type="component" value="Unassembled WGS sequence"/>
</dbReference>
<feature type="domain" description="Amidohydrolase-related" evidence="7">
    <location>
        <begin position="72"/>
        <end position="504"/>
    </location>
</feature>
<dbReference type="SUPFAM" id="SSF51556">
    <property type="entry name" value="Metallo-dependent hydrolases"/>
    <property type="match status" value="1"/>
</dbReference>
<gene>
    <name evidence="8" type="ORF">SAMN04487977_10341</name>
</gene>
<evidence type="ECO:0000256" key="2">
    <source>
        <dbReference type="ARBA" id="ARBA00002368"/>
    </source>
</evidence>
<dbReference type="InterPro" id="IPR050138">
    <property type="entry name" value="DHOase/Allantoinase_Hydrolase"/>
</dbReference>
<protein>
    <submittedName>
        <fullName evidence="8">Dihydroorotase</fullName>
    </submittedName>
</protein>
<dbReference type="GO" id="GO:0046872">
    <property type="term" value="F:metal ion binding"/>
    <property type="evidence" value="ECO:0007669"/>
    <property type="project" value="UniProtKB-KW"/>
</dbReference>
<dbReference type="Pfam" id="PF01979">
    <property type="entry name" value="Amidohydro_1"/>
    <property type="match status" value="1"/>
</dbReference>
<reference evidence="8 9" key="1">
    <citation type="submission" date="2016-10" db="EMBL/GenBank/DDBJ databases">
        <authorList>
            <person name="de Groot N.N."/>
        </authorList>
    </citation>
    <scope>NUCLEOTIDE SEQUENCE [LARGE SCALE GENOMIC DNA]</scope>
    <source>
        <strain evidence="8 9">B25</strain>
    </source>
</reference>
<dbReference type="InterPro" id="IPR032466">
    <property type="entry name" value="Metal_Hydrolase"/>
</dbReference>
<evidence type="ECO:0000313" key="9">
    <source>
        <dbReference type="Proteomes" id="UP000182360"/>
    </source>
</evidence>